<protein>
    <submittedName>
        <fullName evidence="2">Serine protease, subtilase family</fullName>
    </submittedName>
</protein>
<accession>A0A450YNQ4</accession>
<dbReference type="Pfam" id="PF07705">
    <property type="entry name" value="CARDB"/>
    <property type="match status" value="4"/>
</dbReference>
<keyword evidence="2" id="KW-0378">Hydrolase</keyword>
<sequence length="982" mass="107302">MRFDLEGRPTGRGTLRDTYLRGIYDSRGRYISGTRNDDGGVGANSRVIFSARRSGYYYVAAGGYGSRTGSYRLTARALSGGGGYGYRRPDLVVTSGYAYGNFRAGGRVYANVTVRNQGSASTGRSSYVGYYLSTNSTITTSDTRLDYDYVSSLRAGRNSYEYESFYLPRNLVAGRTYYIGAIADYSGRVSESNEYNNARVLRSFTVPLPSRPDLIVSSLYTNKTTYTAGETIRITSTTRNAGNASAGSSYTKFYLSRDRYLSSSDTYLGYDYVSGLSRGYSRSDTVTGRLGVNLSGSYYIIAKADANGWRSESNEYNNIRVSNRINIVRARPDLTITSLGTDKTRYTAGESIRITATTKNIGNASAGSSYTKFYLSRDTSLGGSDIYLGDDYVSSLGAGSWSRDTVTKTLSSSLSGNYYLIAKADATNRVSESNGNNNLVRTLGSIRIDPSRPDLTITSLGTDKTRYTAGESIRITATTKNIGNASAGSSYTKFYLSRDTSLGSSDIQLRTDSVSGLNAGSWFTRTATANLGSNLSGSYYLIAKADATGRVSESNEGNNIRVIGNPLYIEKPRSNLPERYVVDNVFETERDFRFGGKEWSLIKPFNVNRNKSFNKPWNGGVAHAYIKGKAWADFTAGLDIGFNLGSISGTSNLDTKLKMAMPSAIRAGERFTIDTSKWKYDVTNSAGFELNDSKWRLTAEAILAGSVGMELEVGAGLNLGLFKPKISSSVKLQRNENVKLDFLGMRDVKLGGWELSASGQRLAIEKGSREFSLNAPNLEGVESEREGLSFKAERDAEDNLVNANLDLMNALTKLVPQLKPLNVEKTLFDKKIFGKQFKAEIEAKLISLDLNGGVGYSEDINLDYDPRKMNLKLTFGNQTRTGKWGSKFSFLAPTDKSVKNLRVDFGYNSRLEAKRDLNFNAGLTLGVGTLNAELKAGDWRPELNAGPVFSASTRISSPNIGITKPSTSLAFKDTTNIAMAYV</sequence>
<dbReference type="EMBL" id="CAADFS010000015">
    <property type="protein sequence ID" value="VFK43142.1"/>
    <property type="molecule type" value="Genomic_DNA"/>
</dbReference>
<dbReference type="GO" id="GO:0008233">
    <property type="term" value="F:peptidase activity"/>
    <property type="evidence" value="ECO:0007669"/>
    <property type="project" value="UniProtKB-KW"/>
</dbReference>
<feature type="domain" description="CARDB" evidence="1">
    <location>
        <begin position="452"/>
        <end position="560"/>
    </location>
</feature>
<dbReference type="InterPro" id="IPR013783">
    <property type="entry name" value="Ig-like_fold"/>
</dbReference>
<evidence type="ECO:0000259" key="1">
    <source>
        <dbReference type="Pfam" id="PF07705"/>
    </source>
</evidence>
<dbReference type="AlphaFoldDB" id="A0A450YNQ4"/>
<feature type="domain" description="CARDB" evidence="1">
    <location>
        <begin position="331"/>
        <end position="439"/>
    </location>
</feature>
<feature type="domain" description="CARDB" evidence="1">
    <location>
        <begin position="211"/>
        <end position="320"/>
    </location>
</feature>
<organism evidence="2">
    <name type="scientific">Candidatus Kentrum sp. TC</name>
    <dbReference type="NCBI Taxonomy" id="2126339"/>
    <lineage>
        <taxon>Bacteria</taxon>
        <taxon>Pseudomonadati</taxon>
        <taxon>Pseudomonadota</taxon>
        <taxon>Gammaproteobacteria</taxon>
        <taxon>Candidatus Kentrum</taxon>
    </lineage>
</organism>
<dbReference type="Gene3D" id="2.60.40.10">
    <property type="entry name" value="Immunoglobulins"/>
    <property type="match status" value="4"/>
</dbReference>
<reference evidence="2" key="1">
    <citation type="submission" date="2019-02" db="EMBL/GenBank/DDBJ databases">
        <authorList>
            <person name="Gruber-Vodicka R. H."/>
            <person name="Seah K. B. B."/>
        </authorList>
    </citation>
    <scope>NUCLEOTIDE SEQUENCE</scope>
    <source>
        <strain evidence="2">BECK_BZ123</strain>
    </source>
</reference>
<dbReference type="GO" id="GO:0006508">
    <property type="term" value="P:proteolysis"/>
    <property type="evidence" value="ECO:0007669"/>
    <property type="project" value="UniProtKB-KW"/>
</dbReference>
<proteinExistence type="predicted"/>
<keyword evidence="2" id="KW-0645">Protease</keyword>
<gene>
    <name evidence="2" type="ORF">BECKTC1821D_GA0114238_101523</name>
</gene>
<name>A0A450YNQ4_9GAMM</name>
<dbReference type="Gene3D" id="2.60.120.380">
    <property type="match status" value="1"/>
</dbReference>
<feature type="domain" description="CARDB" evidence="1">
    <location>
        <begin position="88"/>
        <end position="198"/>
    </location>
</feature>
<dbReference type="InterPro" id="IPR011635">
    <property type="entry name" value="CARDB"/>
</dbReference>
<evidence type="ECO:0000313" key="2">
    <source>
        <dbReference type="EMBL" id="VFK43142.1"/>
    </source>
</evidence>